<reference evidence="1 3" key="1">
    <citation type="submission" date="2019-08" db="EMBL/GenBank/DDBJ databases">
        <title>Comparative genome analysis confer to the adaptation heavy metal polluted environment.</title>
        <authorList>
            <person name="Li Y."/>
        </authorList>
    </citation>
    <scope>NUCLEOTIDE SEQUENCE [LARGE SCALE GENOMIC DNA]</scope>
    <source>
        <strain evidence="2">P1</strain>
        <strain evidence="1 3">P2</strain>
    </source>
</reference>
<dbReference type="KEGG" id="mrub:DEO27_028055"/>
<sequence>MYESRPNLIIGFHGCEEEIKNKLINSSSTIQLSEKPYDWLGHGMYFWENNYDRALQWAKDKKKRGEIKVPAVVGAVLHLNYCCDFLDSRYIQLLKFHYRLMASRYHALGEELPENKDLAHDIHKDKILRVLDCTTIEYMHAGIYKQYQAEIAAKGFSEIKLFDSTRGVFTEGGPAFTGAGIFEKSHIQICIRNPDCIQGFFNPRKGFDFMKWLDKKYGSA</sequence>
<name>A0A364WQI2_9SPHI</name>
<keyword evidence="4" id="KW-1185">Reference proteome</keyword>
<proteinExistence type="predicted"/>
<dbReference type="SUPFAM" id="SSF56399">
    <property type="entry name" value="ADP-ribosylation"/>
    <property type="match status" value="1"/>
</dbReference>
<accession>A0A364WQI2</accession>
<organism evidence="1 3">
    <name type="scientific">Mucilaginibacter rubeus</name>
    <dbReference type="NCBI Taxonomy" id="2027860"/>
    <lineage>
        <taxon>Bacteria</taxon>
        <taxon>Pseudomonadati</taxon>
        <taxon>Bacteroidota</taxon>
        <taxon>Sphingobacteriia</taxon>
        <taxon>Sphingobacteriales</taxon>
        <taxon>Sphingobacteriaceae</taxon>
        <taxon>Mucilaginibacter</taxon>
    </lineage>
</organism>
<dbReference type="EMBL" id="CP043450">
    <property type="protein sequence ID" value="QEM13705.1"/>
    <property type="molecule type" value="Genomic_DNA"/>
</dbReference>
<protein>
    <submittedName>
        <fullName evidence="1">Uncharacterized protein</fullName>
    </submittedName>
</protein>
<dbReference type="RefSeq" id="WP_112571076.1">
    <property type="nucleotide sequence ID" value="NZ_CP043450.1"/>
</dbReference>
<evidence type="ECO:0000313" key="1">
    <source>
        <dbReference type="EMBL" id="QEM06188.1"/>
    </source>
</evidence>
<dbReference type="AlphaFoldDB" id="A0A364WQI2"/>
<dbReference type="Proteomes" id="UP000250557">
    <property type="component" value="Chromosome"/>
</dbReference>
<evidence type="ECO:0000313" key="2">
    <source>
        <dbReference type="EMBL" id="QEM13705.1"/>
    </source>
</evidence>
<evidence type="ECO:0000313" key="4">
    <source>
        <dbReference type="Proteomes" id="UP000251402"/>
    </source>
</evidence>
<dbReference type="Proteomes" id="UP000251402">
    <property type="component" value="Chromosome"/>
</dbReference>
<evidence type="ECO:0000313" key="3">
    <source>
        <dbReference type="Proteomes" id="UP000250557"/>
    </source>
</evidence>
<gene>
    <name evidence="2" type="ORF">DEO27_028055</name>
    <name evidence="1" type="ORF">DIU31_022700</name>
</gene>
<dbReference type="OrthoDB" id="9800843at2"/>
<dbReference type="EMBL" id="CP043451">
    <property type="protein sequence ID" value="QEM06188.1"/>
    <property type="molecule type" value="Genomic_DNA"/>
</dbReference>